<evidence type="ECO:0000256" key="3">
    <source>
        <dbReference type="ARBA" id="ARBA00022475"/>
    </source>
</evidence>
<dbReference type="PROSITE" id="PS50928">
    <property type="entry name" value="ABC_TM1"/>
    <property type="match status" value="1"/>
</dbReference>
<name>A0A8J3H1J4_9RHOB</name>
<dbReference type="RefSeq" id="WP_189681868.1">
    <property type="nucleotide sequence ID" value="NZ_BNCJ01000015.1"/>
</dbReference>
<accession>A0A8J3H1J4</accession>
<dbReference type="InterPro" id="IPR035906">
    <property type="entry name" value="MetI-like_sf"/>
</dbReference>
<dbReference type="AlphaFoldDB" id="A0A8J3H1J4"/>
<reference evidence="11" key="2">
    <citation type="submission" date="2020-09" db="EMBL/GenBank/DDBJ databases">
        <authorList>
            <person name="Sun Q."/>
            <person name="Kim S."/>
        </authorList>
    </citation>
    <scope>NUCLEOTIDE SEQUENCE</scope>
    <source>
        <strain evidence="11">KCTC 42650</strain>
    </source>
</reference>
<feature type="transmembrane region" description="Helical" evidence="9">
    <location>
        <begin position="211"/>
        <end position="230"/>
    </location>
</feature>
<evidence type="ECO:0000256" key="6">
    <source>
        <dbReference type="ARBA" id="ARBA00022927"/>
    </source>
</evidence>
<dbReference type="CDD" id="cd06261">
    <property type="entry name" value="TM_PBP2"/>
    <property type="match status" value="1"/>
</dbReference>
<gene>
    <name evidence="11" type="ORF">GCM10017056_39780</name>
</gene>
<dbReference type="Pfam" id="PF00528">
    <property type="entry name" value="BPD_transp_1"/>
    <property type="match status" value="1"/>
</dbReference>
<keyword evidence="6" id="KW-0653">Protein transport</keyword>
<dbReference type="InterPro" id="IPR000515">
    <property type="entry name" value="MetI-like"/>
</dbReference>
<dbReference type="Proteomes" id="UP000626220">
    <property type="component" value="Unassembled WGS sequence"/>
</dbReference>
<dbReference type="Gene3D" id="1.10.3720.10">
    <property type="entry name" value="MetI-like"/>
    <property type="match status" value="1"/>
</dbReference>
<evidence type="ECO:0000313" key="11">
    <source>
        <dbReference type="EMBL" id="GHF64518.1"/>
    </source>
</evidence>
<evidence type="ECO:0000256" key="1">
    <source>
        <dbReference type="ARBA" id="ARBA00004651"/>
    </source>
</evidence>
<evidence type="ECO:0000256" key="5">
    <source>
        <dbReference type="ARBA" id="ARBA00022856"/>
    </source>
</evidence>
<evidence type="ECO:0000256" key="2">
    <source>
        <dbReference type="ARBA" id="ARBA00022448"/>
    </source>
</evidence>
<evidence type="ECO:0000256" key="4">
    <source>
        <dbReference type="ARBA" id="ARBA00022692"/>
    </source>
</evidence>
<keyword evidence="7 9" id="KW-1133">Transmembrane helix</keyword>
<keyword evidence="12" id="KW-1185">Reference proteome</keyword>
<feature type="transmembrane region" description="Helical" evidence="9">
    <location>
        <begin position="236"/>
        <end position="254"/>
    </location>
</feature>
<evidence type="ECO:0000256" key="9">
    <source>
        <dbReference type="RuleBase" id="RU363032"/>
    </source>
</evidence>
<dbReference type="EMBL" id="BNCJ01000015">
    <property type="protein sequence ID" value="GHF64518.1"/>
    <property type="molecule type" value="Genomic_DNA"/>
</dbReference>
<comment type="caution">
    <text evidence="11">The sequence shown here is derived from an EMBL/GenBank/DDBJ whole genome shotgun (WGS) entry which is preliminary data.</text>
</comment>
<feature type="transmembrane region" description="Helical" evidence="9">
    <location>
        <begin position="113"/>
        <end position="137"/>
    </location>
</feature>
<dbReference type="PANTHER" id="PTHR43386:SF1">
    <property type="entry name" value="D,D-DIPEPTIDE TRANSPORT SYSTEM PERMEASE PROTEIN DDPC-RELATED"/>
    <property type="match status" value="1"/>
</dbReference>
<feature type="transmembrane region" description="Helical" evidence="9">
    <location>
        <begin position="149"/>
        <end position="167"/>
    </location>
</feature>
<dbReference type="GO" id="GO:0015833">
    <property type="term" value="P:peptide transport"/>
    <property type="evidence" value="ECO:0007669"/>
    <property type="project" value="UniProtKB-KW"/>
</dbReference>
<comment type="similarity">
    <text evidence="9">Belongs to the binding-protein-dependent transport system permease family.</text>
</comment>
<dbReference type="InterPro" id="IPR025966">
    <property type="entry name" value="OppC_N"/>
</dbReference>
<keyword evidence="2 9" id="KW-0813">Transport</keyword>
<keyword evidence="5" id="KW-0571">Peptide transport</keyword>
<dbReference type="GO" id="GO:0055085">
    <property type="term" value="P:transmembrane transport"/>
    <property type="evidence" value="ECO:0007669"/>
    <property type="project" value="InterPro"/>
</dbReference>
<dbReference type="PANTHER" id="PTHR43386">
    <property type="entry name" value="OLIGOPEPTIDE TRANSPORT SYSTEM PERMEASE PROTEIN APPC"/>
    <property type="match status" value="1"/>
</dbReference>
<sequence length="308" mass="33269">MSAAHIDRAPASGWRGWLTAEQPESVFQGRAVQVYLSARRFMANPLAVSGFLIVLLLLFTAAAAPWIATHDPLATNLEMRLLPPSAEHWFGTDHLGRDIYSRIVHGSRVTLTIVFLVSILIGPVGLAAGIVSGYFGGWVDRTLMMVTDIVMAFPRLVLALAFVAVLGPGIENAVIAVALTGWPPYARLARAETLSFRRREFIQAARSQGASPLRILGLYILPLCMPSAIVRLTLDMAGIILIAAGLGFLGLGMQPPTAEWGSMIATGRDYLIDQWWVATLPGAAIFVTCLGFNFLGDGLVDVFDPRQS</sequence>
<comment type="subcellular location">
    <subcellularLocation>
        <location evidence="1 9">Cell membrane</location>
        <topology evidence="1 9">Multi-pass membrane protein</topology>
    </subcellularLocation>
</comment>
<dbReference type="InterPro" id="IPR050366">
    <property type="entry name" value="BP-dependent_transpt_permease"/>
</dbReference>
<proteinExistence type="inferred from homology"/>
<organism evidence="11 12">
    <name type="scientific">Seohaeicola zhoushanensis</name>
    <dbReference type="NCBI Taxonomy" id="1569283"/>
    <lineage>
        <taxon>Bacteria</taxon>
        <taxon>Pseudomonadati</taxon>
        <taxon>Pseudomonadota</taxon>
        <taxon>Alphaproteobacteria</taxon>
        <taxon>Rhodobacterales</taxon>
        <taxon>Roseobacteraceae</taxon>
        <taxon>Seohaeicola</taxon>
    </lineage>
</organism>
<evidence type="ECO:0000256" key="7">
    <source>
        <dbReference type="ARBA" id="ARBA00022989"/>
    </source>
</evidence>
<reference evidence="11" key="1">
    <citation type="journal article" date="2014" name="Int. J. Syst. Evol. Microbiol.">
        <title>Complete genome sequence of Corynebacterium casei LMG S-19264T (=DSM 44701T), isolated from a smear-ripened cheese.</title>
        <authorList>
            <consortium name="US DOE Joint Genome Institute (JGI-PGF)"/>
            <person name="Walter F."/>
            <person name="Albersmeier A."/>
            <person name="Kalinowski J."/>
            <person name="Ruckert C."/>
        </authorList>
    </citation>
    <scope>NUCLEOTIDE SEQUENCE</scope>
    <source>
        <strain evidence="11">KCTC 42650</strain>
    </source>
</reference>
<dbReference type="Pfam" id="PF12911">
    <property type="entry name" value="OppC_N"/>
    <property type="match status" value="1"/>
</dbReference>
<feature type="domain" description="ABC transmembrane type-1" evidence="10">
    <location>
        <begin position="107"/>
        <end position="296"/>
    </location>
</feature>
<dbReference type="SUPFAM" id="SSF161098">
    <property type="entry name" value="MetI-like"/>
    <property type="match status" value="1"/>
</dbReference>
<dbReference type="GO" id="GO:0015031">
    <property type="term" value="P:protein transport"/>
    <property type="evidence" value="ECO:0007669"/>
    <property type="project" value="UniProtKB-KW"/>
</dbReference>
<keyword evidence="3" id="KW-1003">Cell membrane</keyword>
<evidence type="ECO:0000259" key="10">
    <source>
        <dbReference type="PROSITE" id="PS50928"/>
    </source>
</evidence>
<protein>
    <submittedName>
        <fullName evidence="11">Cytochrome c550</fullName>
    </submittedName>
</protein>
<feature type="transmembrane region" description="Helical" evidence="9">
    <location>
        <begin position="275"/>
        <end position="295"/>
    </location>
</feature>
<keyword evidence="8 9" id="KW-0472">Membrane</keyword>
<keyword evidence="4 9" id="KW-0812">Transmembrane</keyword>
<evidence type="ECO:0000256" key="8">
    <source>
        <dbReference type="ARBA" id="ARBA00023136"/>
    </source>
</evidence>
<dbReference type="GO" id="GO:0005886">
    <property type="term" value="C:plasma membrane"/>
    <property type="evidence" value="ECO:0007669"/>
    <property type="project" value="UniProtKB-SubCell"/>
</dbReference>
<feature type="transmembrane region" description="Helical" evidence="9">
    <location>
        <begin position="46"/>
        <end position="68"/>
    </location>
</feature>
<evidence type="ECO:0000313" key="12">
    <source>
        <dbReference type="Proteomes" id="UP000626220"/>
    </source>
</evidence>